<dbReference type="Gene3D" id="3.30.70.370">
    <property type="match status" value="1"/>
</dbReference>
<evidence type="ECO:0000313" key="3">
    <source>
        <dbReference type="EMBL" id="EKX35753.1"/>
    </source>
</evidence>
<dbReference type="RefSeq" id="XP_005822733.1">
    <property type="nucleotide sequence ID" value="XM_005822676.1"/>
</dbReference>
<dbReference type="GO" id="GO:0008408">
    <property type="term" value="F:3'-5' exonuclease activity"/>
    <property type="evidence" value="ECO:0007669"/>
    <property type="project" value="InterPro"/>
</dbReference>
<dbReference type="GO" id="GO:0006302">
    <property type="term" value="P:double-strand break repair"/>
    <property type="evidence" value="ECO:0007669"/>
    <property type="project" value="TreeGrafter"/>
</dbReference>
<evidence type="ECO:0000259" key="2">
    <source>
        <dbReference type="SMART" id="SM00482"/>
    </source>
</evidence>
<dbReference type="OMA" id="IAQEWVQ"/>
<dbReference type="GO" id="GO:0003887">
    <property type="term" value="F:DNA-directed DNA polymerase activity"/>
    <property type="evidence" value="ECO:0007669"/>
    <property type="project" value="InterPro"/>
</dbReference>
<dbReference type="Proteomes" id="UP000011087">
    <property type="component" value="Unassembled WGS sequence"/>
</dbReference>
<sequence>MLAVKGGKPWTPKKFSNEKANIFQLVPKPSPFLSSELARPNASKVKLLPLILLELTAAQTQAEPSSRLVTVVRTEEDARAALEVTRLMQKRMEKIIFACDTETYGVDPTVESPVEKGSCACFSLYGGRYTTARRGKGKSNRLWVNTLGEEGEKVLAVFKVWFEDERFKKIFHNWSFDSHILRNHGITVRGFAGDTIHMARLWDASRLSTGKGYKLSVLSNELLGWGKTEMKEVFSVRKLKKDGTPGKVLILRDSCSIQTDDDPKIFRKWVHYSTYDSLCTWYLYYKLRKELEEMSWSPDLLLCMFQFYERFWKPFGEILTDIERTGIFIDRDYLRQQAAAAERDKEEKLAGFRRWVGKLCPDGIYMNTRSNLHKKHLLFSSKRGLAKAVEEAEEEHYKTFTIDNTEGFLEEGRSEPRATREIRLKGLGLSPVSYTPAGQASTSGSVISTLAGKPFADPPRYGTAFKDLGEGDFGKEVCEALGFLLESENVEKLLSTFLIPLPEMTDQHGRIHTALNLNTETGRLSSKRPNLQNQPALEKDVYKVSSLPPSLPPSLTTTMSTAITPALGDVVPLALFVCSCACSHVLPPSHGKQKDSPFILLFDLCANLFVFQCSWSSLLLPPPPSSSSLLPPPSSLLPPPSSPLSSSSYIVGLAKDWGVTQKEAQETIKAWYNARKEVQDWQEGVKKKARRVGYTETLLGRRRNLADMRSNNTVLRGHAERAAINTPIQGGAADVVVMAMLNIWRNEEIRARGWKMVLQIHDEVILEGPEDHAEEVFRIVKKCMENPFPRPLLVDLPVILERKWGGRRKKASGRGTHGCARLTER</sequence>
<dbReference type="CDD" id="cd06139">
    <property type="entry name" value="DNA_polA_I_Ecoli_like_exo"/>
    <property type="match status" value="1"/>
</dbReference>
<dbReference type="InterPro" id="IPR002562">
    <property type="entry name" value="3'-5'_exonuclease_dom"/>
</dbReference>
<dbReference type="PaxDb" id="55529-EKX35753"/>
<reference evidence="4" key="3">
    <citation type="submission" date="2015-06" db="UniProtKB">
        <authorList>
            <consortium name="EnsemblProtists"/>
        </authorList>
    </citation>
    <scope>IDENTIFICATION</scope>
</reference>
<dbReference type="HOGENOM" id="CLU_004638_0_0_1"/>
<evidence type="ECO:0000313" key="5">
    <source>
        <dbReference type="Proteomes" id="UP000011087"/>
    </source>
</evidence>
<dbReference type="PANTHER" id="PTHR10133">
    <property type="entry name" value="DNA POLYMERASE I"/>
    <property type="match status" value="1"/>
</dbReference>
<dbReference type="Pfam" id="PF00476">
    <property type="entry name" value="DNA_pol_A"/>
    <property type="match status" value="2"/>
</dbReference>
<dbReference type="OrthoDB" id="275278at2759"/>
<dbReference type="Gene3D" id="1.10.150.20">
    <property type="entry name" value="5' to 3' exonuclease, C-terminal subdomain"/>
    <property type="match status" value="1"/>
</dbReference>
<dbReference type="SMART" id="SM00482">
    <property type="entry name" value="POLAc"/>
    <property type="match status" value="1"/>
</dbReference>
<keyword evidence="5" id="KW-1185">Reference proteome</keyword>
<dbReference type="Pfam" id="PF01612">
    <property type="entry name" value="DNA_pol_A_exo1"/>
    <property type="match status" value="1"/>
</dbReference>
<evidence type="ECO:0000256" key="1">
    <source>
        <dbReference type="ARBA" id="ARBA00022705"/>
    </source>
</evidence>
<dbReference type="InterPro" id="IPR012337">
    <property type="entry name" value="RNaseH-like_sf"/>
</dbReference>
<reference evidence="3 5" key="1">
    <citation type="journal article" date="2012" name="Nature">
        <title>Algal genomes reveal evolutionary mosaicism and the fate of nucleomorphs.</title>
        <authorList>
            <consortium name="DOE Joint Genome Institute"/>
            <person name="Curtis B.A."/>
            <person name="Tanifuji G."/>
            <person name="Burki F."/>
            <person name="Gruber A."/>
            <person name="Irimia M."/>
            <person name="Maruyama S."/>
            <person name="Arias M.C."/>
            <person name="Ball S.G."/>
            <person name="Gile G.H."/>
            <person name="Hirakawa Y."/>
            <person name="Hopkins J.F."/>
            <person name="Kuo A."/>
            <person name="Rensing S.A."/>
            <person name="Schmutz J."/>
            <person name="Symeonidi A."/>
            <person name="Elias M."/>
            <person name="Eveleigh R.J."/>
            <person name="Herman E.K."/>
            <person name="Klute M.J."/>
            <person name="Nakayama T."/>
            <person name="Obornik M."/>
            <person name="Reyes-Prieto A."/>
            <person name="Armbrust E.V."/>
            <person name="Aves S.J."/>
            <person name="Beiko R.G."/>
            <person name="Coutinho P."/>
            <person name="Dacks J.B."/>
            <person name="Durnford D.G."/>
            <person name="Fast N.M."/>
            <person name="Green B.R."/>
            <person name="Grisdale C.J."/>
            <person name="Hempel F."/>
            <person name="Henrissat B."/>
            <person name="Hoppner M.P."/>
            <person name="Ishida K."/>
            <person name="Kim E."/>
            <person name="Koreny L."/>
            <person name="Kroth P.G."/>
            <person name="Liu Y."/>
            <person name="Malik S.B."/>
            <person name="Maier U.G."/>
            <person name="McRose D."/>
            <person name="Mock T."/>
            <person name="Neilson J.A."/>
            <person name="Onodera N.T."/>
            <person name="Poole A.M."/>
            <person name="Pritham E.J."/>
            <person name="Richards T.A."/>
            <person name="Rocap G."/>
            <person name="Roy S.W."/>
            <person name="Sarai C."/>
            <person name="Schaack S."/>
            <person name="Shirato S."/>
            <person name="Slamovits C.H."/>
            <person name="Spencer D.F."/>
            <person name="Suzuki S."/>
            <person name="Worden A.Z."/>
            <person name="Zauner S."/>
            <person name="Barry K."/>
            <person name="Bell C."/>
            <person name="Bharti A.K."/>
            <person name="Crow J.A."/>
            <person name="Grimwood J."/>
            <person name="Kramer R."/>
            <person name="Lindquist E."/>
            <person name="Lucas S."/>
            <person name="Salamov A."/>
            <person name="McFadden G.I."/>
            <person name="Lane C.E."/>
            <person name="Keeling P.J."/>
            <person name="Gray M.W."/>
            <person name="Grigoriev I.V."/>
            <person name="Archibald J.M."/>
        </authorList>
    </citation>
    <scope>NUCLEOTIDE SEQUENCE</scope>
    <source>
        <strain evidence="3 5">CCMP2712</strain>
    </source>
</reference>
<proteinExistence type="predicted"/>
<gene>
    <name evidence="3" type="ORF">GUITHDRAFT_79451</name>
</gene>
<dbReference type="PANTHER" id="PTHR10133:SF27">
    <property type="entry name" value="DNA POLYMERASE NU"/>
    <property type="match status" value="1"/>
</dbReference>
<dbReference type="EnsemblProtists" id="EKX35753">
    <property type="protein sequence ID" value="EKX35753"/>
    <property type="gene ID" value="GUITHDRAFT_79451"/>
</dbReference>
<dbReference type="KEGG" id="gtt:GUITHDRAFT_79451"/>
<keyword evidence="1" id="KW-0235">DNA replication</keyword>
<reference evidence="5" key="2">
    <citation type="submission" date="2012-11" db="EMBL/GenBank/DDBJ databases">
        <authorList>
            <person name="Kuo A."/>
            <person name="Curtis B.A."/>
            <person name="Tanifuji G."/>
            <person name="Burki F."/>
            <person name="Gruber A."/>
            <person name="Irimia M."/>
            <person name="Maruyama S."/>
            <person name="Arias M.C."/>
            <person name="Ball S.G."/>
            <person name="Gile G.H."/>
            <person name="Hirakawa Y."/>
            <person name="Hopkins J.F."/>
            <person name="Rensing S.A."/>
            <person name="Schmutz J."/>
            <person name="Symeonidi A."/>
            <person name="Elias M."/>
            <person name="Eveleigh R.J."/>
            <person name="Herman E.K."/>
            <person name="Klute M.J."/>
            <person name="Nakayama T."/>
            <person name="Obornik M."/>
            <person name="Reyes-Prieto A."/>
            <person name="Armbrust E.V."/>
            <person name="Aves S.J."/>
            <person name="Beiko R.G."/>
            <person name="Coutinho P."/>
            <person name="Dacks J.B."/>
            <person name="Durnford D.G."/>
            <person name="Fast N.M."/>
            <person name="Green B.R."/>
            <person name="Grisdale C."/>
            <person name="Hempe F."/>
            <person name="Henrissat B."/>
            <person name="Hoppner M.P."/>
            <person name="Ishida K.-I."/>
            <person name="Kim E."/>
            <person name="Koreny L."/>
            <person name="Kroth P.G."/>
            <person name="Liu Y."/>
            <person name="Malik S.-B."/>
            <person name="Maier U.G."/>
            <person name="McRose D."/>
            <person name="Mock T."/>
            <person name="Neilson J.A."/>
            <person name="Onodera N.T."/>
            <person name="Poole A.M."/>
            <person name="Pritham E.J."/>
            <person name="Richards T.A."/>
            <person name="Rocap G."/>
            <person name="Roy S.W."/>
            <person name="Sarai C."/>
            <person name="Schaack S."/>
            <person name="Shirato S."/>
            <person name="Slamovits C.H."/>
            <person name="Spencer D.F."/>
            <person name="Suzuki S."/>
            <person name="Worden A.Z."/>
            <person name="Zauner S."/>
            <person name="Barry K."/>
            <person name="Bell C."/>
            <person name="Bharti A.K."/>
            <person name="Crow J.A."/>
            <person name="Grimwood J."/>
            <person name="Kramer R."/>
            <person name="Lindquist E."/>
            <person name="Lucas S."/>
            <person name="Salamov A."/>
            <person name="McFadden G.I."/>
            <person name="Lane C.E."/>
            <person name="Keeling P.J."/>
            <person name="Gray M.W."/>
            <person name="Grigoriev I.V."/>
            <person name="Archibald J.M."/>
        </authorList>
    </citation>
    <scope>NUCLEOTIDE SEQUENCE</scope>
    <source>
        <strain evidence="5">CCMP2712</strain>
    </source>
</reference>
<dbReference type="InterPro" id="IPR002298">
    <property type="entry name" value="DNA_polymerase_A"/>
</dbReference>
<name>L1IHN6_GUITC</name>
<dbReference type="PRINTS" id="PR00868">
    <property type="entry name" value="DNAPOLI"/>
</dbReference>
<dbReference type="SUPFAM" id="SSF53098">
    <property type="entry name" value="Ribonuclease H-like"/>
    <property type="match status" value="1"/>
</dbReference>
<dbReference type="GO" id="GO:0006261">
    <property type="term" value="P:DNA-templated DNA replication"/>
    <property type="evidence" value="ECO:0007669"/>
    <property type="project" value="InterPro"/>
</dbReference>
<dbReference type="Gene3D" id="3.30.420.10">
    <property type="entry name" value="Ribonuclease H-like superfamily/Ribonuclease H"/>
    <property type="match status" value="1"/>
</dbReference>
<dbReference type="GO" id="GO:0003677">
    <property type="term" value="F:DNA binding"/>
    <property type="evidence" value="ECO:0007669"/>
    <property type="project" value="InterPro"/>
</dbReference>
<dbReference type="eggNOG" id="KOG0950">
    <property type="taxonomic scope" value="Eukaryota"/>
</dbReference>
<evidence type="ECO:0000313" key="4">
    <source>
        <dbReference type="EnsemblProtists" id="EKX35753"/>
    </source>
</evidence>
<protein>
    <recommendedName>
        <fullName evidence="2">DNA-directed DNA polymerase family A palm domain-containing protein</fullName>
    </recommendedName>
</protein>
<dbReference type="SUPFAM" id="SSF56672">
    <property type="entry name" value="DNA/RNA polymerases"/>
    <property type="match status" value="2"/>
</dbReference>
<dbReference type="GeneID" id="17292501"/>
<feature type="domain" description="DNA-directed DNA polymerase family A palm" evidence="2">
    <location>
        <begin position="634"/>
        <end position="772"/>
    </location>
</feature>
<accession>L1IHN6</accession>
<organism evidence="3">
    <name type="scientific">Guillardia theta (strain CCMP2712)</name>
    <name type="common">Cryptophyte</name>
    <dbReference type="NCBI Taxonomy" id="905079"/>
    <lineage>
        <taxon>Eukaryota</taxon>
        <taxon>Cryptophyceae</taxon>
        <taxon>Pyrenomonadales</taxon>
        <taxon>Geminigeraceae</taxon>
        <taxon>Guillardia</taxon>
    </lineage>
</organism>
<dbReference type="InterPro" id="IPR043502">
    <property type="entry name" value="DNA/RNA_pol_sf"/>
</dbReference>
<dbReference type="InterPro" id="IPR036397">
    <property type="entry name" value="RNaseH_sf"/>
</dbReference>
<dbReference type="AlphaFoldDB" id="L1IHN6"/>
<dbReference type="InterPro" id="IPR001098">
    <property type="entry name" value="DNA-dir_DNA_pol_A_palm_dom"/>
</dbReference>
<dbReference type="Gene3D" id="1.20.1060.10">
    <property type="entry name" value="Taq DNA Polymerase, Chain T, domain 4"/>
    <property type="match status" value="1"/>
</dbReference>
<dbReference type="EMBL" id="JH993084">
    <property type="protein sequence ID" value="EKX35753.1"/>
    <property type="molecule type" value="Genomic_DNA"/>
</dbReference>
<dbReference type="STRING" id="905079.L1IHN6"/>